<sequence length="96" mass="10512">MTQPLAASCLECCYTLFFLAQCCCYLVSSRLPYFFCFLDAFSLAVFICTVTREGGWALPGLQNPTDVVVFSGVRIIIVALGGSPLPESRSICSWLL</sequence>
<gene>
    <name evidence="1" type="ORF">Cvel_1068</name>
</gene>
<dbReference type="EMBL" id="CDMZ01002736">
    <property type="protein sequence ID" value="CEM43694.1"/>
    <property type="molecule type" value="Genomic_DNA"/>
</dbReference>
<proteinExistence type="predicted"/>
<organism evidence="1">
    <name type="scientific">Chromera velia CCMP2878</name>
    <dbReference type="NCBI Taxonomy" id="1169474"/>
    <lineage>
        <taxon>Eukaryota</taxon>
        <taxon>Sar</taxon>
        <taxon>Alveolata</taxon>
        <taxon>Colpodellida</taxon>
        <taxon>Chromeraceae</taxon>
        <taxon>Chromera</taxon>
    </lineage>
</organism>
<name>A0A0G4HI46_9ALVE</name>
<dbReference type="AlphaFoldDB" id="A0A0G4HI46"/>
<protein>
    <submittedName>
        <fullName evidence="1">Uncharacterized protein</fullName>
    </submittedName>
</protein>
<evidence type="ECO:0000313" key="1">
    <source>
        <dbReference type="EMBL" id="CEM43694.1"/>
    </source>
</evidence>
<reference evidence="1" key="1">
    <citation type="submission" date="2014-11" db="EMBL/GenBank/DDBJ databases">
        <authorList>
            <person name="Otto D Thomas"/>
            <person name="Naeem Raeece"/>
        </authorList>
    </citation>
    <scope>NUCLEOTIDE SEQUENCE</scope>
</reference>
<dbReference type="VEuPathDB" id="CryptoDB:Cvel_1068"/>
<accession>A0A0G4HI46</accession>